<dbReference type="InterPro" id="IPR037624">
    <property type="entry name" value="Nup133-like"/>
</dbReference>
<dbReference type="Pfam" id="PF08801">
    <property type="entry name" value="Nucleoporin_N"/>
    <property type="match status" value="1"/>
</dbReference>
<protein>
    <recommendedName>
        <fullName evidence="6">Nucleoporin Nup133/Nup155-like N-terminal domain-containing protein</fullName>
    </recommendedName>
</protein>
<dbReference type="PANTHER" id="PTHR13405:SF11">
    <property type="entry name" value="NUCLEAR PORE COMPLEX PROTEIN NUP133"/>
    <property type="match status" value="1"/>
</dbReference>
<dbReference type="Proteomes" id="UP000410492">
    <property type="component" value="Unassembled WGS sequence"/>
</dbReference>
<dbReference type="SUPFAM" id="SSF117289">
    <property type="entry name" value="Nucleoporin domain"/>
    <property type="match status" value="1"/>
</dbReference>
<comment type="subcellular location">
    <subcellularLocation>
        <location evidence="1">Nucleus</location>
    </subcellularLocation>
</comment>
<dbReference type="GO" id="GO:0000972">
    <property type="term" value="P:transcription-dependent tethering of RNA polymerase II gene DNA at nuclear periphery"/>
    <property type="evidence" value="ECO:0007669"/>
    <property type="project" value="TreeGrafter"/>
</dbReference>
<dbReference type="Gene3D" id="2.130.10.10">
    <property type="entry name" value="YVTN repeat-like/Quinoprotein amine dehydrogenase"/>
    <property type="match status" value="1"/>
</dbReference>
<dbReference type="InterPro" id="IPR015943">
    <property type="entry name" value="WD40/YVTN_repeat-like_dom_sf"/>
</dbReference>
<evidence type="ECO:0000259" key="6">
    <source>
        <dbReference type="Pfam" id="PF08801"/>
    </source>
</evidence>
<dbReference type="GO" id="GO:0016973">
    <property type="term" value="P:poly(A)+ mRNA export from nucleus"/>
    <property type="evidence" value="ECO:0007669"/>
    <property type="project" value="TreeGrafter"/>
</dbReference>
<dbReference type="GO" id="GO:0017056">
    <property type="term" value="F:structural constituent of nuclear pore"/>
    <property type="evidence" value="ECO:0007669"/>
    <property type="project" value="InterPro"/>
</dbReference>
<evidence type="ECO:0000313" key="8">
    <source>
        <dbReference type="Proteomes" id="UP000410492"/>
    </source>
</evidence>
<dbReference type="AlphaFoldDB" id="A0A653C5F7"/>
<organism evidence="7 8">
    <name type="scientific">Callosobruchus maculatus</name>
    <name type="common">Southern cowpea weevil</name>
    <name type="synonym">Pulse bruchid</name>
    <dbReference type="NCBI Taxonomy" id="64391"/>
    <lineage>
        <taxon>Eukaryota</taxon>
        <taxon>Metazoa</taxon>
        <taxon>Ecdysozoa</taxon>
        <taxon>Arthropoda</taxon>
        <taxon>Hexapoda</taxon>
        <taxon>Insecta</taxon>
        <taxon>Pterygota</taxon>
        <taxon>Neoptera</taxon>
        <taxon>Endopterygota</taxon>
        <taxon>Coleoptera</taxon>
        <taxon>Polyphaga</taxon>
        <taxon>Cucujiformia</taxon>
        <taxon>Chrysomeloidea</taxon>
        <taxon>Chrysomelidae</taxon>
        <taxon>Bruchinae</taxon>
        <taxon>Bruchini</taxon>
        <taxon>Callosobruchus</taxon>
    </lineage>
</organism>
<keyword evidence="3" id="KW-0813">Transport</keyword>
<proteinExistence type="inferred from homology"/>
<comment type="similarity">
    <text evidence="2">Belongs to the nucleoporin Nup133 family.</text>
</comment>
<evidence type="ECO:0000256" key="5">
    <source>
        <dbReference type="SAM" id="MobiDB-lite"/>
    </source>
</evidence>
<evidence type="ECO:0000256" key="1">
    <source>
        <dbReference type="ARBA" id="ARBA00004123"/>
    </source>
</evidence>
<dbReference type="EMBL" id="CAACVG010007005">
    <property type="protein sequence ID" value="VEN43095.1"/>
    <property type="molecule type" value="Genomic_DNA"/>
</dbReference>
<evidence type="ECO:0000256" key="4">
    <source>
        <dbReference type="ARBA" id="ARBA00023242"/>
    </source>
</evidence>
<sequence length="187" mass="21234">MDRSFQSSFSTRSPYSPRSRQSTSSSSKRILPSSFRKSSRLKSSQSVQIILRSTQNYVERFGQPLPVLITEALTFTDRNQFVSARISECGYLWIVCGRRLLIWQYRQVVTQSGTPQRKHTALSQCFELQLPQSDLAHKAELVSVFPTNIHNTPSCIAVSPEGVVRYWSAVAHETSYVEQSVELQGQE</sequence>
<evidence type="ECO:0000256" key="2">
    <source>
        <dbReference type="ARBA" id="ARBA00005569"/>
    </source>
</evidence>
<name>A0A653C5F7_CALMS</name>
<feature type="region of interest" description="Disordered" evidence="5">
    <location>
        <begin position="1"/>
        <end position="39"/>
    </location>
</feature>
<reference evidence="7 8" key="1">
    <citation type="submission" date="2019-01" db="EMBL/GenBank/DDBJ databases">
        <authorList>
            <person name="Sayadi A."/>
        </authorList>
    </citation>
    <scope>NUCLEOTIDE SEQUENCE [LARGE SCALE GENOMIC DNA]</scope>
</reference>
<accession>A0A653C5F7</accession>
<dbReference type="GO" id="GO:0031080">
    <property type="term" value="C:nuclear pore outer ring"/>
    <property type="evidence" value="ECO:0007669"/>
    <property type="project" value="TreeGrafter"/>
</dbReference>
<dbReference type="OrthoDB" id="103454at2759"/>
<dbReference type="InterPro" id="IPR014908">
    <property type="entry name" value="Nucleoporin_Nup133/Nup155_N"/>
</dbReference>
<evidence type="ECO:0000313" key="7">
    <source>
        <dbReference type="EMBL" id="VEN43095.1"/>
    </source>
</evidence>
<gene>
    <name evidence="7" type="ORF">CALMAC_LOCUS6355</name>
</gene>
<keyword evidence="8" id="KW-1185">Reference proteome</keyword>
<keyword evidence="4" id="KW-0539">Nucleus</keyword>
<feature type="domain" description="Nucleoporin Nup133/Nup155-like N-terminal" evidence="6">
    <location>
        <begin position="63"/>
        <end position="175"/>
    </location>
</feature>
<evidence type="ECO:0000256" key="3">
    <source>
        <dbReference type="ARBA" id="ARBA00022448"/>
    </source>
</evidence>
<dbReference type="GO" id="GO:0006606">
    <property type="term" value="P:protein import into nucleus"/>
    <property type="evidence" value="ECO:0007669"/>
    <property type="project" value="TreeGrafter"/>
</dbReference>
<dbReference type="PANTHER" id="PTHR13405">
    <property type="entry name" value="NUCLEAR PORE COMPLEX PROTEIN NUP133"/>
    <property type="match status" value="1"/>
</dbReference>